<evidence type="ECO:0000313" key="5">
    <source>
        <dbReference type="Proteomes" id="UP000824169"/>
    </source>
</evidence>
<dbReference type="GO" id="GO:0003677">
    <property type="term" value="F:DNA binding"/>
    <property type="evidence" value="ECO:0007669"/>
    <property type="project" value="UniProtKB-KW"/>
</dbReference>
<sequence>MTKMDNEKFGNLIRRLRKEKNMTQKELAERLFVSDKTVSKWERGAGMPGITLLLPLAEALGVTGTELLKGERMANNQTLKPEEMDQLLSGPLKLSAQEAESQKGRFWKLLYGVCALTAAVELFLLFRAGLPREQLTDLLMITAMLLLFGVWLCFLIPKQLPSYYDQNKIDYFTQGPFRIHMPGLTFSNRNWFRISRILRIFLLAMMVLYPLACCILFFSGGAGLWERLNSFFLTAALASMAAAAYAASKRSR</sequence>
<dbReference type="InterPro" id="IPR010982">
    <property type="entry name" value="Lambda_DNA-bd_dom_sf"/>
</dbReference>
<dbReference type="SMART" id="SM00530">
    <property type="entry name" value="HTH_XRE"/>
    <property type="match status" value="1"/>
</dbReference>
<dbReference type="CDD" id="cd00093">
    <property type="entry name" value="HTH_XRE"/>
    <property type="match status" value="1"/>
</dbReference>
<dbReference type="Gene3D" id="1.10.260.40">
    <property type="entry name" value="lambda repressor-like DNA-binding domains"/>
    <property type="match status" value="1"/>
</dbReference>
<feature type="transmembrane region" description="Helical" evidence="2">
    <location>
        <begin position="109"/>
        <end position="126"/>
    </location>
</feature>
<evidence type="ECO:0000313" key="4">
    <source>
        <dbReference type="EMBL" id="HIV25702.1"/>
    </source>
</evidence>
<keyword evidence="1" id="KW-0238">DNA-binding</keyword>
<feature type="transmembrane region" description="Helical" evidence="2">
    <location>
        <begin position="138"/>
        <end position="156"/>
    </location>
</feature>
<dbReference type="PANTHER" id="PTHR46558:SF11">
    <property type="entry name" value="HTH-TYPE TRANSCRIPTIONAL REGULATOR XRE"/>
    <property type="match status" value="1"/>
</dbReference>
<proteinExistence type="predicted"/>
<feature type="domain" description="HTH cro/C1-type" evidence="3">
    <location>
        <begin position="13"/>
        <end position="67"/>
    </location>
</feature>
<dbReference type="SUPFAM" id="SSF47413">
    <property type="entry name" value="lambda repressor-like DNA-binding domains"/>
    <property type="match status" value="1"/>
</dbReference>
<dbReference type="EMBL" id="DVOO01000024">
    <property type="protein sequence ID" value="HIV25702.1"/>
    <property type="molecule type" value="Genomic_DNA"/>
</dbReference>
<dbReference type="PANTHER" id="PTHR46558">
    <property type="entry name" value="TRACRIPTIONAL REGULATORY PROTEIN-RELATED-RELATED"/>
    <property type="match status" value="1"/>
</dbReference>
<feature type="transmembrane region" description="Helical" evidence="2">
    <location>
        <begin position="230"/>
        <end position="247"/>
    </location>
</feature>
<organism evidence="4 5">
    <name type="scientific">Candidatus Scatomonas pullistercoris</name>
    <dbReference type="NCBI Taxonomy" id="2840920"/>
    <lineage>
        <taxon>Bacteria</taxon>
        <taxon>Bacillati</taxon>
        <taxon>Bacillota</taxon>
        <taxon>Clostridia</taxon>
        <taxon>Lachnospirales</taxon>
        <taxon>Lachnospiraceae</taxon>
        <taxon>Lachnospiraceae incertae sedis</taxon>
        <taxon>Candidatus Scatomonas</taxon>
    </lineage>
</organism>
<evidence type="ECO:0000256" key="2">
    <source>
        <dbReference type="SAM" id="Phobius"/>
    </source>
</evidence>
<dbReference type="PROSITE" id="PS50943">
    <property type="entry name" value="HTH_CROC1"/>
    <property type="match status" value="1"/>
</dbReference>
<protein>
    <submittedName>
        <fullName evidence="4">Helix-turn-helix transcriptional regulator</fullName>
    </submittedName>
</protein>
<name>A0A9D1P3M4_9FIRM</name>
<evidence type="ECO:0000259" key="3">
    <source>
        <dbReference type="PROSITE" id="PS50943"/>
    </source>
</evidence>
<comment type="caution">
    <text evidence="4">The sequence shown here is derived from an EMBL/GenBank/DDBJ whole genome shotgun (WGS) entry which is preliminary data.</text>
</comment>
<reference evidence="4" key="2">
    <citation type="journal article" date="2021" name="PeerJ">
        <title>Extensive microbial diversity within the chicken gut microbiome revealed by metagenomics and culture.</title>
        <authorList>
            <person name="Gilroy R."/>
            <person name="Ravi A."/>
            <person name="Getino M."/>
            <person name="Pursley I."/>
            <person name="Horton D.L."/>
            <person name="Alikhan N.F."/>
            <person name="Baker D."/>
            <person name="Gharbi K."/>
            <person name="Hall N."/>
            <person name="Watson M."/>
            <person name="Adriaenssens E.M."/>
            <person name="Foster-Nyarko E."/>
            <person name="Jarju S."/>
            <person name="Secka A."/>
            <person name="Antonio M."/>
            <person name="Oren A."/>
            <person name="Chaudhuri R.R."/>
            <person name="La Ragione R."/>
            <person name="Hildebrand F."/>
            <person name="Pallen M.J."/>
        </authorList>
    </citation>
    <scope>NUCLEOTIDE SEQUENCE</scope>
    <source>
        <strain evidence="4">CHK188-20938</strain>
    </source>
</reference>
<dbReference type="InterPro" id="IPR001387">
    <property type="entry name" value="Cro/C1-type_HTH"/>
</dbReference>
<accession>A0A9D1P3M4</accession>
<gene>
    <name evidence="4" type="ORF">IAB71_08015</name>
</gene>
<dbReference type="AlphaFoldDB" id="A0A9D1P3M4"/>
<reference evidence="4" key="1">
    <citation type="submission" date="2020-10" db="EMBL/GenBank/DDBJ databases">
        <authorList>
            <person name="Gilroy R."/>
        </authorList>
    </citation>
    <scope>NUCLEOTIDE SEQUENCE</scope>
    <source>
        <strain evidence="4">CHK188-20938</strain>
    </source>
</reference>
<evidence type="ECO:0000256" key="1">
    <source>
        <dbReference type="ARBA" id="ARBA00023125"/>
    </source>
</evidence>
<keyword evidence="2" id="KW-0472">Membrane</keyword>
<dbReference type="Pfam" id="PF01381">
    <property type="entry name" value="HTH_3"/>
    <property type="match status" value="1"/>
</dbReference>
<feature type="transmembrane region" description="Helical" evidence="2">
    <location>
        <begin position="197"/>
        <end position="218"/>
    </location>
</feature>
<dbReference type="Proteomes" id="UP000824169">
    <property type="component" value="Unassembled WGS sequence"/>
</dbReference>
<keyword evidence="2" id="KW-0812">Transmembrane</keyword>
<keyword evidence="2" id="KW-1133">Transmembrane helix</keyword>